<reference evidence="2" key="2">
    <citation type="submission" date="2015-01" db="EMBL/GenBank/DDBJ databases">
        <title>Evolutionary Origins and Diversification of the Mycorrhizal Mutualists.</title>
        <authorList>
            <consortium name="DOE Joint Genome Institute"/>
            <consortium name="Mycorrhizal Genomics Consortium"/>
            <person name="Kohler A."/>
            <person name="Kuo A."/>
            <person name="Nagy L.G."/>
            <person name="Floudas D."/>
            <person name="Copeland A."/>
            <person name="Barry K.W."/>
            <person name="Cichocki N."/>
            <person name="Veneault-Fourrey C."/>
            <person name="LaButti K."/>
            <person name="Lindquist E.A."/>
            <person name="Lipzen A."/>
            <person name="Lundell T."/>
            <person name="Morin E."/>
            <person name="Murat C."/>
            <person name="Riley R."/>
            <person name="Ohm R."/>
            <person name="Sun H."/>
            <person name="Tunlid A."/>
            <person name="Henrissat B."/>
            <person name="Grigoriev I.V."/>
            <person name="Hibbett D.S."/>
            <person name="Martin F."/>
        </authorList>
    </citation>
    <scope>NUCLEOTIDE SEQUENCE [LARGE SCALE GENOMIC DNA]</scope>
    <source>
        <strain evidence="2">Marx 270</strain>
    </source>
</reference>
<evidence type="ECO:0000313" key="1">
    <source>
        <dbReference type="EMBL" id="KIO02366.1"/>
    </source>
</evidence>
<name>A0A0C3P4L9_PISTI</name>
<protein>
    <submittedName>
        <fullName evidence="1">Uncharacterized protein</fullName>
    </submittedName>
</protein>
<reference evidence="1 2" key="1">
    <citation type="submission" date="2014-04" db="EMBL/GenBank/DDBJ databases">
        <authorList>
            <consortium name="DOE Joint Genome Institute"/>
            <person name="Kuo A."/>
            <person name="Kohler A."/>
            <person name="Costa M.D."/>
            <person name="Nagy L.G."/>
            <person name="Floudas D."/>
            <person name="Copeland A."/>
            <person name="Barry K.W."/>
            <person name="Cichocki N."/>
            <person name="Veneault-Fourrey C."/>
            <person name="LaButti K."/>
            <person name="Lindquist E.A."/>
            <person name="Lipzen A."/>
            <person name="Lundell T."/>
            <person name="Morin E."/>
            <person name="Murat C."/>
            <person name="Sun H."/>
            <person name="Tunlid A."/>
            <person name="Henrissat B."/>
            <person name="Grigoriev I.V."/>
            <person name="Hibbett D.S."/>
            <person name="Martin F."/>
            <person name="Nordberg H.P."/>
            <person name="Cantor M.N."/>
            <person name="Hua S.X."/>
        </authorList>
    </citation>
    <scope>NUCLEOTIDE SEQUENCE [LARGE SCALE GENOMIC DNA]</scope>
    <source>
        <strain evidence="1 2">Marx 270</strain>
    </source>
</reference>
<dbReference type="Proteomes" id="UP000054217">
    <property type="component" value="Unassembled WGS sequence"/>
</dbReference>
<accession>A0A0C3P4L9</accession>
<proteinExistence type="predicted"/>
<dbReference type="InParanoid" id="A0A0C3P4L9"/>
<dbReference type="EMBL" id="KN831982">
    <property type="protein sequence ID" value="KIO02366.1"/>
    <property type="molecule type" value="Genomic_DNA"/>
</dbReference>
<gene>
    <name evidence="1" type="ORF">M404DRAFT_665101</name>
</gene>
<keyword evidence="2" id="KW-1185">Reference proteome</keyword>
<evidence type="ECO:0000313" key="2">
    <source>
        <dbReference type="Proteomes" id="UP000054217"/>
    </source>
</evidence>
<dbReference type="AlphaFoldDB" id="A0A0C3P4L9"/>
<organism evidence="1 2">
    <name type="scientific">Pisolithus tinctorius Marx 270</name>
    <dbReference type="NCBI Taxonomy" id="870435"/>
    <lineage>
        <taxon>Eukaryota</taxon>
        <taxon>Fungi</taxon>
        <taxon>Dikarya</taxon>
        <taxon>Basidiomycota</taxon>
        <taxon>Agaricomycotina</taxon>
        <taxon>Agaricomycetes</taxon>
        <taxon>Agaricomycetidae</taxon>
        <taxon>Boletales</taxon>
        <taxon>Sclerodermatineae</taxon>
        <taxon>Pisolithaceae</taxon>
        <taxon>Pisolithus</taxon>
    </lineage>
</organism>
<dbReference type="HOGENOM" id="CLU_1816579_0_0_1"/>
<sequence length="142" mass="16062">MERWREVKHPSQPILLVALSNQLGRFTTPQGPKTSAGEVEEMRFVVFRLSLASGRLPSSPRYLTGHRYDGHESSSVLFLVANSEVSNERPHYYYCQTPPREGHVADQNPSQFCQSSPLPRSITITHKTLDRPIICSLPDSRT</sequence>